<dbReference type="GO" id="GO:0005179">
    <property type="term" value="F:hormone activity"/>
    <property type="evidence" value="ECO:0007669"/>
    <property type="project" value="InterPro"/>
</dbReference>
<dbReference type="GeneID" id="113497884"/>
<evidence type="ECO:0000313" key="8">
    <source>
        <dbReference type="RefSeq" id="XP_026733454.1"/>
    </source>
</evidence>
<feature type="domain" description="Insulin-like" evidence="6">
    <location>
        <begin position="22"/>
        <end position="80"/>
    </location>
</feature>
<dbReference type="Gene3D" id="1.10.100.10">
    <property type="entry name" value="Insulin-like"/>
    <property type="match status" value="1"/>
</dbReference>
<dbReference type="RefSeq" id="XP_026733454.1">
    <property type="nucleotide sequence ID" value="XM_026877653.1"/>
</dbReference>
<name>A0A7E5VYP6_TRINI</name>
<evidence type="ECO:0000256" key="4">
    <source>
        <dbReference type="RuleBase" id="RU000406"/>
    </source>
</evidence>
<evidence type="ECO:0000256" key="1">
    <source>
        <dbReference type="ARBA" id="ARBA00009034"/>
    </source>
</evidence>
<protein>
    <submittedName>
        <fullName evidence="8">Insulin-related peptide 2-like</fullName>
    </submittedName>
</protein>
<keyword evidence="3 5" id="KW-0732">Signal</keyword>
<reference evidence="8" key="1">
    <citation type="submission" date="2025-08" db="UniProtKB">
        <authorList>
            <consortium name="RefSeq"/>
        </authorList>
    </citation>
    <scope>IDENTIFICATION</scope>
</reference>
<keyword evidence="2" id="KW-0165">Cleavage on pair of basic residues</keyword>
<dbReference type="GO" id="GO:0005576">
    <property type="term" value="C:extracellular region"/>
    <property type="evidence" value="ECO:0007669"/>
    <property type="project" value="UniProtKB-SubCell"/>
</dbReference>
<dbReference type="AlphaFoldDB" id="A0A7E5VYP6"/>
<keyword evidence="7" id="KW-1185">Reference proteome</keyword>
<dbReference type="PRINTS" id="PR00276">
    <property type="entry name" value="INSULINFAMLY"/>
</dbReference>
<dbReference type="InterPro" id="IPR022353">
    <property type="entry name" value="Insulin_CS"/>
</dbReference>
<accession>A0A7E5VYP6</accession>
<dbReference type="InterPro" id="IPR022352">
    <property type="entry name" value="Ins/IGF/rlx"/>
</dbReference>
<organism evidence="7 8">
    <name type="scientific">Trichoplusia ni</name>
    <name type="common">Cabbage looper</name>
    <dbReference type="NCBI Taxonomy" id="7111"/>
    <lineage>
        <taxon>Eukaryota</taxon>
        <taxon>Metazoa</taxon>
        <taxon>Ecdysozoa</taxon>
        <taxon>Arthropoda</taxon>
        <taxon>Hexapoda</taxon>
        <taxon>Insecta</taxon>
        <taxon>Pterygota</taxon>
        <taxon>Neoptera</taxon>
        <taxon>Endopterygota</taxon>
        <taxon>Lepidoptera</taxon>
        <taxon>Glossata</taxon>
        <taxon>Ditrysia</taxon>
        <taxon>Noctuoidea</taxon>
        <taxon>Noctuidae</taxon>
        <taxon>Plusiinae</taxon>
        <taxon>Trichoplusia</taxon>
    </lineage>
</organism>
<dbReference type="PROSITE" id="PS00262">
    <property type="entry name" value="INSULIN"/>
    <property type="match status" value="1"/>
</dbReference>
<gene>
    <name evidence="8" type="primary">LOC113497884</name>
</gene>
<feature type="signal peptide" evidence="5">
    <location>
        <begin position="1"/>
        <end position="23"/>
    </location>
</feature>
<dbReference type="KEGG" id="tnl:113497884"/>
<sequence length="82" mass="9365">MMKLVFILVVAVVACAWLSGVSAVCGRQLSEQLFRMCTDEQKRSWWGPRARALVSGRSKRLIVDECCERVCSVEELMTFCQY</sequence>
<dbReference type="InterPro" id="IPR036438">
    <property type="entry name" value="Insulin-like_sf"/>
</dbReference>
<comment type="similarity">
    <text evidence="1 4">Belongs to the insulin family.</text>
</comment>
<comment type="subcellular location">
    <subcellularLocation>
        <location evidence="4">Secreted</location>
    </subcellularLocation>
</comment>
<keyword evidence="4" id="KW-0964">Secreted</keyword>
<dbReference type="InterPro" id="IPR016179">
    <property type="entry name" value="Insulin-like"/>
</dbReference>
<evidence type="ECO:0000259" key="6">
    <source>
        <dbReference type="SMART" id="SM00078"/>
    </source>
</evidence>
<dbReference type="Pfam" id="PF00049">
    <property type="entry name" value="Insulin"/>
    <property type="match status" value="1"/>
</dbReference>
<dbReference type="OrthoDB" id="10019596at2759"/>
<evidence type="ECO:0000256" key="2">
    <source>
        <dbReference type="ARBA" id="ARBA00022685"/>
    </source>
</evidence>
<evidence type="ECO:0000313" key="7">
    <source>
        <dbReference type="Proteomes" id="UP000322000"/>
    </source>
</evidence>
<dbReference type="SMART" id="SM00078">
    <property type="entry name" value="IlGF"/>
    <property type="match status" value="1"/>
</dbReference>
<evidence type="ECO:0000256" key="3">
    <source>
        <dbReference type="ARBA" id="ARBA00022729"/>
    </source>
</evidence>
<dbReference type="PROSITE" id="PS51257">
    <property type="entry name" value="PROKAR_LIPOPROTEIN"/>
    <property type="match status" value="1"/>
</dbReference>
<feature type="chain" id="PRO_5028888142" evidence="5">
    <location>
        <begin position="24"/>
        <end position="82"/>
    </location>
</feature>
<dbReference type="SUPFAM" id="SSF56994">
    <property type="entry name" value="Insulin-like"/>
    <property type="match status" value="1"/>
</dbReference>
<evidence type="ECO:0000256" key="5">
    <source>
        <dbReference type="SAM" id="SignalP"/>
    </source>
</evidence>
<proteinExistence type="inferred from homology"/>
<dbReference type="FunCoup" id="A0A7E5VYP6">
    <property type="interactions" value="216"/>
</dbReference>
<dbReference type="Proteomes" id="UP000322000">
    <property type="component" value="Chromosome 10"/>
</dbReference>
<dbReference type="InParanoid" id="A0A7E5VYP6"/>